<keyword evidence="9" id="KW-0479">Metal-binding</keyword>
<dbReference type="InterPro" id="IPR001394">
    <property type="entry name" value="Peptidase_C19_UCH"/>
</dbReference>
<dbReference type="Gene3D" id="3.30.40.10">
    <property type="entry name" value="Zinc/RING finger domain, C3HC4 (zinc finger)"/>
    <property type="match status" value="1"/>
</dbReference>
<evidence type="ECO:0000256" key="2">
    <source>
        <dbReference type="ARBA" id="ARBA00004123"/>
    </source>
</evidence>
<dbReference type="Proteomes" id="UP000070412">
    <property type="component" value="Unassembled WGS sequence"/>
</dbReference>
<evidence type="ECO:0000256" key="1">
    <source>
        <dbReference type="ARBA" id="ARBA00000707"/>
    </source>
</evidence>
<keyword evidence="5" id="KW-1017">Isopeptide bond</keyword>
<reference evidence="27" key="4">
    <citation type="submission" date="2022-06" db="UniProtKB">
        <authorList>
            <consortium name="EnsemblMetazoa"/>
        </authorList>
    </citation>
    <scope>IDENTIFICATION</scope>
</reference>
<dbReference type="OMA" id="QLRRFKC"/>
<keyword evidence="16" id="KW-0508">mRNA splicing</keyword>
<evidence type="ECO:0000256" key="7">
    <source>
        <dbReference type="ARBA" id="ARBA00022618"/>
    </source>
</evidence>
<reference evidence="28" key="2">
    <citation type="journal article" date="2020" name="PLoS Negl. Trop. Dis.">
        <title>High-quality nuclear genome for Sarcoptes scabiei-A critical resource for a neglected parasite.</title>
        <authorList>
            <person name="Korhonen P.K."/>
            <person name="Gasser R.B."/>
            <person name="Ma G."/>
            <person name="Wang T."/>
            <person name="Stroehlein A.J."/>
            <person name="Young N.D."/>
            <person name="Ang C.S."/>
            <person name="Fernando D.D."/>
            <person name="Lu H.C."/>
            <person name="Taylor S."/>
            <person name="Reynolds S.L."/>
            <person name="Mofiz E."/>
            <person name="Najaraj S.H."/>
            <person name="Gowda H."/>
            <person name="Madugundu A."/>
            <person name="Renuse S."/>
            <person name="Holt D."/>
            <person name="Pandey A."/>
            <person name="Papenfuss A.T."/>
            <person name="Fischer K."/>
        </authorList>
    </citation>
    <scope>NUCLEOTIDE SEQUENCE [LARGE SCALE GENOMIC DNA]</scope>
</reference>
<evidence type="ECO:0000256" key="19">
    <source>
        <dbReference type="ARBA" id="ARBA00064202"/>
    </source>
</evidence>
<evidence type="ECO:0000256" key="20">
    <source>
        <dbReference type="ARBA" id="ARBA00071645"/>
    </source>
</evidence>
<dbReference type="Gene3D" id="3.90.70.10">
    <property type="entry name" value="Cysteine proteinases"/>
    <property type="match status" value="1"/>
</dbReference>
<keyword evidence="11 22" id="KW-0863">Zinc-finger</keyword>
<dbReference type="SMART" id="SM00290">
    <property type="entry name" value="ZnF_UBP"/>
    <property type="match status" value="1"/>
</dbReference>
<dbReference type="OrthoDB" id="10263353at2759"/>
<dbReference type="SUPFAM" id="SSF57850">
    <property type="entry name" value="RING/U-box"/>
    <property type="match status" value="1"/>
</dbReference>
<evidence type="ECO:0000256" key="5">
    <source>
        <dbReference type="ARBA" id="ARBA00022499"/>
    </source>
</evidence>
<dbReference type="AlphaFoldDB" id="A0A131ZZA7"/>
<evidence type="ECO:0000313" key="25">
    <source>
        <dbReference type="EMBL" id="KAF7488139.1"/>
    </source>
</evidence>
<evidence type="ECO:0000259" key="23">
    <source>
        <dbReference type="PROSITE" id="PS50235"/>
    </source>
</evidence>
<dbReference type="Proteomes" id="UP000616769">
    <property type="component" value="Unassembled WGS sequence"/>
</dbReference>
<keyword evidence="12" id="KW-0833">Ubl conjugation pathway</keyword>
<evidence type="ECO:0000256" key="21">
    <source>
        <dbReference type="ARBA" id="ARBA00079185"/>
    </source>
</evidence>
<evidence type="ECO:0000256" key="10">
    <source>
        <dbReference type="ARBA" id="ARBA00022728"/>
    </source>
</evidence>
<accession>A0A131ZZA7</accession>
<reference evidence="25" key="3">
    <citation type="submission" date="2020-01" db="EMBL/GenBank/DDBJ databases">
        <authorList>
            <person name="Korhonen P.K.K."/>
            <person name="Guangxu M.G."/>
            <person name="Wang T.W."/>
            <person name="Stroehlein A.J.S."/>
            <person name="Young N.D."/>
            <person name="Ang C.-S.A."/>
            <person name="Fernando D.W.F."/>
            <person name="Lu H.L."/>
            <person name="Taylor S.T."/>
            <person name="Ehtesham M.E.M."/>
            <person name="Najaraj S.H.N."/>
            <person name="Harsha G.H.G."/>
            <person name="Madugundu A.M."/>
            <person name="Renuse S.R."/>
            <person name="Holt D.H."/>
            <person name="Pandey A.P."/>
            <person name="Papenfuss A.P."/>
            <person name="Gasser R.B.G."/>
            <person name="Fischer K.F."/>
        </authorList>
    </citation>
    <scope>NUCLEOTIDE SEQUENCE</scope>
    <source>
        <strain evidence="25">SSS_KF_BRIS2020</strain>
    </source>
</reference>
<dbReference type="PANTHER" id="PTHR21646:SF16">
    <property type="entry name" value="U4_U6.U5 TRI-SNRNP-ASSOCIATED PROTEIN 2"/>
    <property type="match status" value="1"/>
</dbReference>
<dbReference type="GO" id="GO:0016579">
    <property type="term" value="P:protein deubiquitination"/>
    <property type="evidence" value="ECO:0007669"/>
    <property type="project" value="InterPro"/>
</dbReference>
<dbReference type="EMBL" id="JXLN01007683">
    <property type="protein sequence ID" value="KPM04198.1"/>
    <property type="molecule type" value="Genomic_DNA"/>
</dbReference>
<dbReference type="EC" id="3.4.19.12" evidence="4"/>
<evidence type="ECO:0000313" key="26">
    <source>
        <dbReference type="EMBL" id="KPM04198.1"/>
    </source>
</evidence>
<sequence length="501" mass="58000">MSKRKIAEVSVDDTISKSGSDIETKQFAKDQNVPKIMDNRSRYCPYLDTINRGLLDFDFEKLCSISLSKINVYACLVCGKYFQGRGIGTHAYMHSVSCGHHVFLNLNTLKFYCLPDNYQIIDSSLDDIIYVLKPTFTSAEIKKLSSNDKLSIAFDGTSYLPGIVGLNNIKQNDYCNVILHAMSHVSKIRSYFLTESHSETFKLISDPYSSLLLQRFAELLRKLWNPKNFKAHVSPHEMLQAVVLSSKKRFQITKQGDPIEFLSWLLNAVNLALRKIKKDEASIIYKTFRGSMKTFTRKVIPIDKSIEEKLELMEDEEYAEKCEDSKFLYLTLDLPPTPLFRDEMSESIIPQVPISRLLAKFDGVSEKEYKTYKDSYLKRFVITKFPKFLILYIKRFTRNTFFLEKNPTIVNFPIKNVDLTELYYQDSETKNNEGGEERISYDLIANIVHDGQPESGKGTYRIHLLHKGTGKWFEIQDLHVTEILPQMITLSEAYIQIWERQ</sequence>
<comment type="similarity">
    <text evidence="3">Belongs to the peptidase C19 family.</text>
</comment>
<dbReference type="GO" id="GO:0005681">
    <property type="term" value="C:spliceosomal complex"/>
    <property type="evidence" value="ECO:0007669"/>
    <property type="project" value="UniProtKB-KW"/>
</dbReference>
<keyword evidence="14" id="KW-0862">Zinc</keyword>
<evidence type="ECO:0000259" key="24">
    <source>
        <dbReference type="PROSITE" id="PS50271"/>
    </source>
</evidence>
<dbReference type="GO" id="GO:0000245">
    <property type="term" value="P:spliceosomal complex assembly"/>
    <property type="evidence" value="ECO:0007669"/>
    <property type="project" value="InterPro"/>
</dbReference>
<organism evidence="26 29">
    <name type="scientific">Sarcoptes scabiei</name>
    <name type="common">Itch mite</name>
    <name type="synonym">Acarus scabiei</name>
    <dbReference type="NCBI Taxonomy" id="52283"/>
    <lineage>
        <taxon>Eukaryota</taxon>
        <taxon>Metazoa</taxon>
        <taxon>Ecdysozoa</taxon>
        <taxon>Arthropoda</taxon>
        <taxon>Chelicerata</taxon>
        <taxon>Arachnida</taxon>
        <taxon>Acari</taxon>
        <taxon>Acariformes</taxon>
        <taxon>Sarcoptiformes</taxon>
        <taxon>Astigmata</taxon>
        <taxon>Psoroptidia</taxon>
        <taxon>Sarcoptoidea</taxon>
        <taxon>Sarcoptidae</taxon>
        <taxon>Sarcoptinae</taxon>
        <taxon>Sarcoptes</taxon>
    </lineage>
</organism>
<keyword evidence="18" id="KW-0131">Cell cycle</keyword>
<evidence type="ECO:0000256" key="12">
    <source>
        <dbReference type="ARBA" id="ARBA00022786"/>
    </source>
</evidence>
<comment type="subcellular location">
    <subcellularLocation>
        <location evidence="2">Nucleus</location>
    </subcellularLocation>
</comment>
<evidence type="ECO:0000313" key="28">
    <source>
        <dbReference type="Proteomes" id="UP000070412"/>
    </source>
</evidence>
<evidence type="ECO:0000256" key="4">
    <source>
        <dbReference type="ARBA" id="ARBA00012759"/>
    </source>
</evidence>
<keyword evidence="13" id="KW-0378">Hydrolase</keyword>
<evidence type="ECO:0000256" key="15">
    <source>
        <dbReference type="ARBA" id="ARBA00022843"/>
    </source>
</evidence>
<dbReference type="InterPro" id="IPR050185">
    <property type="entry name" value="Ub_carboxyl-term_hydrolase"/>
</dbReference>
<dbReference type="GO" id="GO:0051301">
    <property type="term" value="P:cell division"/>
    <property type="evidence" value="ECO:0007669"/>
    <property type="project" value="UniProtKB-KW"/>
</dbReference>
<keyword evidence="7" id="KW-0132">Cell division</keyword>
<dbReference type="PANTHER" id="PTHR21646">
    <property type="entry name" value="UBIQUITIN CARBOXYL-TERMINAL HYDROLASE"/>
    <property type="match status" value="1"/>
</dbReference>
<proteinExistence type="inferred from homology"/>
<evidence type="ECO:0000256" key="14">
    <source>
        <dbReference type="ARBA" id="ARBA00022833"/>
    </source>
</evidence>
<dbReference type="CDD" id="cd02669">
    <property type="entry name" value="Peptidase_C19M"/>
    <property type="match status" value="1"/>
</dbReference>
<gene>
    <name evidence="26" type="ORF">QR98_0026400</name>
    <name evidence="25" type="ORF">SSS_3914</name>
</gene>
<dbReference type="InterPro" id="IPR033809">
    <property type="entry name" value="USP39"/>
</dbReference>
<evidence type="ECO:0000256" key="8">
    <source>
        <dbReference type="ARBA" id="ARBA00022664"/>
    </source>
</evidence>
<evidence type="ECO:0000256" key="17">
    <source>
        <dbReference type="ARBA" id="ARBA00023242"/>
    </source>
</evidence>
<reference evidence="26 29" key="1">
    <citation type="journal article" date="2015" name="Parasit. Vectors">
        <title>Draft genome of the scabies mite.</title>
        <authorList>
            <person name="Rider S.D.Jr."/>
            <person name="Morgan M.S."/>
            <person name="Arlian L.G."/>
        </authorList>
    </citation>
    <scope>NUCLEOTIDE SEQUENCE [LARGE SCALE GENOMIC DNA]</scope>
    <source>
        <strain evidence="26">Arlian Lab</strain>
    </source>
</reference>
<dbReference type="EnsemblMetazoa" id="SSS_3914s_mrna">
    <property type="protein sequence ID" value="KAF7488139.1"/>
    <property type="gene ID" value="SSS_3914"/>
</dbReference>
<keyword evidence="28" id="KW-1185">Reference proteome</keyword>
<name>A0A131ZZA7_SARSC</name>
<comment type="subunit">
    <text evidence="19">The U4/U6-U5 tri-snRNP complex is a building block of the precatalytic spliceosome (spliceosome B complex). Component of the U4/U6-U5 tri-snRNP complex composed of the U4, U6 and U5 snRNAs and at least PRPF3, PRPF4, PRPF6, PRPF8, PRPF31, SNRNP200, TXNL4A, SNRNP40, SNRPB, SNRPD1, SNRPD2, SNRPD3, SNRPE, SNRPF, SNRPG, DDX23, CD2BP2, PPIH, SNU13, EFTUD2, SART1 and USP39, plus LSM2, LSM3, LSM4, LSM5, LSM6, LSM7 and LSM8.</text>
</comment>
<evidence type="ECO:0000313" key="29">
    <source>
        <dbReference type="Proteomes" id="UP000616769"/>
    </source>
</evidence>
<feature type="domain" description="UBP-type" evidence="24">
    <location>
        <begin position="42"/>
        <end position="139"/>
    </location>
</feature>
<dbReference type="PROSITE" id="PS50271">
    <property type="entry name" value="ZF_UBP"/>
    <property type="match status" value="1"/>
</dbReference>
<evidence type="ECO:0000256" key="16">
    <source>
        <dbReference type="ARBA" id="ARBA00023187"/>
    </source>
</evidence>
<dbReference type="InterPro" id="IPR038765">
    <property type="entry name" value="Papain-like_cys_pep_sf"/>
</dbReference>
<keyword evidence="15" id="KW-0832">Ubl conjugation</keyword>
<evidence type="ECO:0000256" key="3">
    <source>
        <dbReference type="ARBA" id="ARBA00009085"/>
    </source>
</evidence>
<dbReference type="GO" id="GO:0008270">
    <property type="term" value="F:zinc ion binding"/>
    <property type="evidence" value="ECO:0007669"/>
    <property type="project" value="UniProtKB-KW"/>
</dbReference>
<dbReference type="InterPro" id="IPR028889">
    <property type="entry name" value="USP"/>
</dbReference>
<dbReference type="Pfam" id="PF02148">
    <property type="entry name" value="zf-UBP"/>
    <property type="match status" value="1"/>
</dbReference>
<dbReference type="PROSITE" id="PS50235">
    <property type="entry name" value="USP_3"/>
    <property type="match status" value="1"/>
</dbReference>
<comment type="catalytic activity">
    <reaction evidence="1">
        <text>Thiol-dependent hydrolysis of ester, thioester, amide, peptide and isopeptide bonds formed by the C-terminal Gly of ubiquitin (a 76-residue protein attached to proteins as an intracellular targeting signal).</text>
        <dbReference type="EC" id="3.4.19.12"/>
    </reaction>
</comment>
<dbReference type="FunFam" id="3.30.40.10:FF:000068">
    <property type="entry name" value="U4/U6.U5 tri-snRNP-associated protein 2"/>
    <property type="match status" value="1"/>
</dbReference>
<dbReference type="InterPro" id="IPR013083">
    <property type="entry name" value="Znf_RING/FYVE/PHD"/>
</dbReference>
<dbReference type="GO" id="GO:0004843">
    <property type="term" value="F:cysteine-type deubiquitinase activity"/>
    <property type="evidence" value="ECO:0007669"/>
    <property type="project" value="UniProtKB-EC"/>
</dbReference>
<dbReference type="Pfam" id="PF00443">
    <property type="entry name" value="UCH"/>
    <property type="match status" value="1"/>
</dbReference>
<evidence type="ECO:0000256" key="13">
    <source>
        <dbReference type="ARBA" id="ARBA00022801"/>
    </source>
</evidence>
<dbReference type="InterPro" id="IPR001607">
    <property type="entry name" value="Znf_UBP"/>
</dbReference>
<protein>
    <recommendedName>
        <fullName evidence="20">Ubiquitin carboxyl-terminal hydrolase 39</fullName>
        <ecNumber evidence="4">3.4.19.12</ecNumber>
    </recommendedName>
    <alternativeName>
        <fullName evidence="21">U4/U6.U5 tri-snRNP-associated 65 kDa protein</fullName>
    </alternativeName>
</protein>
<evidence type="ECO:0000313" key="27">
    <source>
        <dbReference type="EnsemblMetazoa" id="KAF7488139.1"/>
    </source>
</evidence>
<keyword evidence="8" id="KW-0507">mRNA processing</keyword>
<evidence type="ECO:0000256" key="22">
    <source>
        <dbReference type="PROSITE-ProRule" id="PRU00502"/>
    </source>
</evidence>
<evidence type="ECO:0000256" key="11">
    <source>
        <dbReference type="ARBA" id="ARBA00022771"/>
    </source>
</evidence>
<dbReference type="FunFam" id="3.90.70.10:FF:000030">
    <property type="entry name" value="U4/U6.U5 tri-snRNP-associated protein 2"/>
    <property type="match status" value="1"/>
</dbReference>
<dbReference type="EMBL" id="WVUK01000066">
    <property type="protein sequence ID" value="KAF7488139.1"/>
    <property type="molecule type" value="Genomic_DNA"/>
</dbReference>
<evidence type="ECO:0000256" key="18">
    <source>
        <dbReference type="ARBA" id="ARBA00023306"/>
    </source>
</evidence>
<evidence type="ECO:0000256" key="9">
    <source>
        <dbReference type="ARBA" id="ARBA00022723"/>
    </source>
</evidence>
<dbReference type="VEuPathDB" id="VectorBase:SSCA003343"/>
<evidence type="ECO:0000256" key="6">
    <source>
        <dbReference type="ARBA" id="ARBA00022553"/>
    </source>
</evidence>
<keyword evidence="6" id="KW-0597">Phosphoprotein</keyword>
<keyword evidence="10" id="KW-0747">Spliceosome</keyword>
<keyword evidence="17" id="KW-0539">Nucleus</keyword>
<dbReference type="SUPFAM" id="SSF54001">
    <property type="entry name" value="Cysteine proteinases"/>
    <property type="match status" value="1"/>
</dbReference>
<feature type="domain" description="USP" evidence="23">
    <location>
        <begin position="164"/>
        <end position="501"/>
    </location>
</feature>